<dbReference type="Pfam" id="PF00072">
    <property type="entry name" value="Response_reg"/>
    <property type="match status" value="1"/>
</dbReference>
<dbReference type="InterPro" id="IPR050595">
    <property type="entry name" value="Bact_response_regulator"/>
</dbReference>
<keyword evidence="5" id="KW-1185">Reference proteome</keyword>
<dbReference type="CDD" id="cd17593">
    <property type="entry name" value="REC_CheC-like"/>
    <property type="match status" value="1"/>
</dbReference>
<dbReference type="InterPro" id="IPR001789">
    <property type="entry name" value="Sig_transdc_resp-reg_receiver"/>
</dbReference>
<feature type="modified residue" description="4-aspartylphosphate" evidence="2">
    <location>
        <position position="55"/>
    </location>
</feature>
<protein>
    <submittedName>
        <fullName evidence="4">Response regulator</fullName>
    </submittedName>
</protein>
<dbReference type="PANTHER" id="PTHR44591:SF24">
    <property type="entry name" value="PROTEIN-GLUTAMATE METHYLESTERASE_PROTEIN-GLUTAMINE GLUTAMINASE 1"/>
    <property type="match status" value="1"/>
</dbReference>
<evidence type="ECO:0000256" key="2">
    <source>
        <dbReference type="PROSITE-ProRule" id="PRU00169"/>
    </source>
</evidence>
<dbReference type="eggNOG" id="COG0784">
    <property type="taxonomic scope" value="Bacteria"/>
</dbReference>
<comment type="caution">
    <text evidence="4">The sequence shown here is derived from an EMBL/GenBank/DDBJ whole genome shotgun (WGS) entry which is preliminary data.</text>
</comment>
<evidence type="ECO:0000259" key="3">
    <source>
        <dbReference type="PROSITE" id="PS50110"/>
    </source>
</evidence>
<sequence>MSSISVTVCDDSKMSRKAVIRAIPPELQADLHEATNGKEAIQNFSEGKADVMFLDLTMPEMDGFEVLAELKRQAARNFVFVISADIQPASQQKVMELGAVKFLKKPLDAESLKVLLHEVGII</sequence>
<dbReference type="Gene3D" id="3.40.50.2300">
    <property type="match status" value="1"/>
</dbReference>
<feature type="domain" description="Response regulatory" evidence="3">
    <location>
        <begin position="5"/>
        <end position="120"/>
    </location>
</feature>
<dbReference type="OrthoDB" id="281471at2"/>
<dbReference type="PROSITE" id="PS50110">
    <property type="entry name" value="RESPONSE_REGULATORY"/>
    <property type="match status" value="1"/>
</dbReference>
<evidence type="ECO:0000256" key="1">
    <source>
        <dbReference type="ARBA" id="ARBA00022553"/>
    </source>
</evidence>
<accession>E3BI38</accession>
<dbReference type="EMBL" id="AEIU01000059">
    <property type="protein sequence ID" value="EFP97477.1"/>
    <property type="molecule type" value="Genomic_DNA"/>
</dbReference>
<dbReference type="AlphaFoldDB" id="E3BI38"/>
<proteinExistence type="predicted"/>
<evidence type="ECO:0000313" key="5">
    <source>
        <dbReference type="Proteomes" id="UP000002943"/>
    </source>
</evidence>
<dbReference type="RefSeq" id="WP_009600669.1">
    <property type="nucleotide sequence ID" value="NZ_AEIU01000059.1"/>
</dbReference>
<dbReference type="Proteomes" id="UP000002943">
    <property type="component" value="Unassembled WGS sequence"/>
</dbReference>
<organism evidence="4 5">
    <name type="scientific">Vibrio caribbeanicus ATCC BAA-2122</name>
    <dbReference type="NCBI Taxonomy" id="796620"/>
    <lineage>
        <taxon>Bacteria</taxon>
        <taxon>Pseudomonadati</taxon>
        <taxon>Pseudomonadota</taxon>
        <taxon>Gammaproteobacteria</taxon>
        <taxon>Vibrionales</taxon>
        <taxon>Vibrionaceae</taxon>
        <taxon>Vibrio</taxon>
    </lineage>
</organism>
<dbReference type="GO" id="GO:0000160">
    <property type="term" value="P:phosphorelay signal transduction system"/>
    <property type="evidence" value="ECO:0007669"/>
    <property type="project" value="InterPro"/>
</dbReference>
<name>E3BI38_9VIBR</name>
<gene>
    <name evidence="4" type="ORF">VIBC2010_18839</name>
</gene>
<dbReference type="InterPro" id="IPR011006">
    <property type="entry name" value="CheY-like_superfamily"/>
</dbReference>
<reference evidence="4 5" key="1">
    <citation type="journal article" date="2012" name="Int. J. Syst. Evol. Microbiol.">
        <title>Vibrio caribbeanicus sp. nov., isolated from the marine sponge Scleritoderma cyanea.</title>
        <authorList>
            <person name="Hoffmann M."/>
            <person name="Monday S.R."/>
            <person name="Allard M.W."/>
            <person name="Strain E.A."/>
            <person name="Whittaker P."/>
            <person name="Naum M."/>
            <person name="McCarthy P.J."/>
            <person name="Lopez J.V."/>
            <person name="Fischer M."/>
            <person name="Brown E.W."/>
        </authorList>
    </citation>
    <scope>NUCLEOTIDE SEQUENCE [LARGE SCALE GENOMIC DNA]</scope>
    <source>
        <strain evidence="4 5">ATCC BAA-2122</strain>
    </source>
</reference>
<dbReference type="STRING" id="796620.VIBC2010_18839"/>
<keyword evidence="1 2" id="KW-0597">Phosphoprotein</keyword>
<dbReference type="SUPFAM" id="SSF52172">
    <property type="entry name" value="CheY-like"/>
    <property type="match status" value="1"/>
</dbReference>
<dbReference type="PANTHER" id="PTHR44591">
    <property type="entry name" value="STRESS RESPONSE REGULATOR PROTEIN 1"/>
    <property type="match status" value="1"/>
</dbReference>
<dbReference type="SMART" id="SM00448">
    <property type="entry name" value="REC"/>
    <property type="match status" value="1"/>
</dbReference>
<evidence type="ECO:0000313" key="4">
    <source>
        <dbReference type="EMBL" id="EFP97477.1"/>
    </source>
</evidence>